<dbReference type="AlphaFoldDB" id="A0A8D5JTH5"/>
<dbReference type="KEGG" id="dbk:DGMP_38790"/>
<accession>A0A8D5JTH5</accession>
<dbReference type="RefSeq" id="WP_228855463.1">
    <property type="nucleotide sequence ID" value="NZ_AP024086.1"/>
</dbReference>
<protein>
    <recommendedName>
        <fullName evidence="3">Mitomycin resistance protein</fullName>
    </recommendedName>
</protein>
<proteinExistence type="predicted"/>
<dbReference type="EMBL" id="AP024086">
    <property type="protein sequence ID" value="BCL63186.1"/>
    <property type="molecule type" value="Genomic_DNA"/>
</dbReference>
<evidence type="ECO:0008006" key="3">
    <source>
        <dbReference type="Google" id="ProtNLM"/>
    </source>
</evidence>
<keyword evidence="2" id="KW-1185">Reference proteome</keyword>
<evidence type="ECO:0000313" key="2">
    <source>
        <dbReference type="Proteomes" id="UP000826725"/>
    </source>
</evidence>
<gene>
    <name evidence="1" type="ORF">DGMP_38790</name>
</gene>
<dbReference type="Pfam" id="PF11731">
    <property type="entry name" value="Cdd1"/>
    <property type="match status" value="1"/>
</dbReference>
<reference evidence="1" key="1">
    <citation type="submission" date="2020-09" db="EMBL/GenBank/DDBJ databases">
        <title>Desulfogranum mesoprofundum gen. nov., sp. nov., a novel mesophilic, sulfate-reducing chemolithoautotroph isolated from a deep-sea hydrothermal vent chimney in the Suiyo Seamount.</title>
        <authorList>
            <person name="Hashimoto Y."/>
            <person name="Nakagawa S."/>
        </authorList>
    </citation>
    <scope>NUCLEOTIDE SEQUENCE</scope>
    <source>
        <strain evidence="1">KT2</strain>
    </source>
</reference>
<dbReference type="InterPro" id="IPR021725">
    <property type="entry name" value="Cdd1"/>
</dbReference>
<sequence length="93" mass="10792">MKTPDRKTVSQLEQLPNIGPAMGKDLRLLDIHHPRQLIGKDPFTLYSELCTLTKTRHDPCVIDVFMSVIHFMEGGEARPWWTFTDERKKRTGN</sequence>
<organism evidence="1 2">
    <name type="scientific">Desulfomarina profundi</name>
    <dbReference type="NCBI Taxonomy" id="2772557"/>
    <lineage>
        <taxon>Bacteria</taxon>
        <taxon>Pseudomonadati</taxon>
        <taxon>Thermodesulfobacteriota</taxon>
        <taxon>Desulfobulbia</taxon>
        <taxon>Desulfobulbales</taxon>
        <taxon>Desulfobulbaceae</taxon>
        <taxon>Desulfomarina</taxon>
    </lineage>
</organism>
<name>A0A8D5JTH5_9BACT</name>
<dbReference type="Proteomes" id="UP000826725">
    <property type="component" value="Chromosome"/>
</dbReference>
<evidence type="ECO:0000313" key="1">
    <source>
        <dbReference type="EMBL" id="BCL63186.1"/>
    </source>
</evidence>